<sequence length="238" mass="26184">MRLRDSATLVPMASSTTAQTTATVHLVRHGEVHNPEKVLYGRLPGFGLSELGHRMAAGIADHFAARAEAGHPVHLLAASPLQRAQETVAPLAERLDMPVLTEERVLEAENAFEGLSRVKQQLRSPRWWPLLVNPLRPSWGEPYAQQVSRMLAAAKDLSELAVAEHGDGAEVVVISHQLPIWVTRLWAEDRPLWHDPRRRECSLTSITSLHIGPDGVESVSYAEPNKELLKDAIALPGA</sequence>
<dbReference type="PANTHER" id="PTHR48100:SF51">
    <property type="entry name" value="PHOSPHOGLYCERATE MUTASE"/>
    <property type="match status" value="1"/>
</dbReference>
<proteinExistence type="predicted"/>
<organism evidence="1 2">
    <name type="scientific">Nesterenkonia aethiopica</name>
    <dbReference type="NCBI Taxonomy" id="269144"/>
    <lineage>
        <taxon>Bacteria</taxon>
        <taxon>Bacillati</taxon>
        <taxon>Actinomycetota</taxon>
        <taxon>Actinomycetes</taxon>
        <taxon>Micrococcales</taxon>
        <taxon>Micrococcaceae</taxon>
        <taxon>Nesterenkonia</taxon>
    </lineage>
</organism>
<comment type="caution">
    <text evidence="1">The sequence shown here is derived from an EMBL/GenBank/DDBJ whole genome shotgun (WGS) entry which is preliminary data.</text>
</comment>
<accession>A0ABP6LV59</accession>
<dbReference type="Pfam" id="PF00300">
    <property type="entry name" value="His_Phos_1"/>
    <property type="match status" value="1"/>
</dbReference>
<reference evidence="2" key="1">
    <citation type="journal article" date="2019" name="Int. J. Syst. Evol. Microbiol.">
        <title>The Global Catalogue of Microorganisms (GCM) 10K type strain sequencing project: providing services to taxonomists for standard genome sequencing and annotation.</title>
        <authorList>
            <consortium name="The Broad Institute Genomics Platform"/>
            <consortium name="The Broad Institute Genome Sequencing Center for Infectious Disease"/>
            <person name="Wu L."/>
            <person name="Ma J."/>
        </authorList>
    </citation>
    <scope>NUCLEOTIDE SEQUENCE [LARGE SCALE GENOMIC DNA]</scope>
    <source>
        <strain evidence="2">JCM 14309</strain>
    </source>
</reference>
<gene>
    <name evidence="1" type="ORF">GCM10010529_11720</name>
</gene>
<evidence type="ECO:0000313" key="1">
    <source>
        <dbReference type="EMBL" id="GAA3059720.1"/>
    </source>
</evidence>
<dbReference type="Proteomes" id="UP001500236">
    <property type="component" value="Unassembled WGS sequence"/>
</dbReference>
<keyword evidence="2" id="KW-1185">Reference proteome</keyword>
<dbReference type="SMART" id="SM00855">
    <property type="entry name" value="PGAM"/>
    <property type="match status" value="1"/>
</dbReference>
<dbReference type="CDD" id="cd07067">
    <property type="entry name" value="HP_PGM_like"/>
    <property type="match status" value="1"/>
</dbReference>
<dbReference type="InterPro" id="IPR029033">
    <property type="entry name" value="His_PPase_superfam"/>
</dbReference>
<dbReference type="Gene3D" id="3.40.50.1240">
    <property type="entry name" value="Phosphoglycerate mutase-like"/>
    <property type="match status" value="1"/>
</dbReference>
<protein>
    <submittedName>
        <fullName evidence="1">Histidine phosphatase family protein</fullName>
    </submittedName>
</protein>
<evidence type="ECO:0000313" key="2">
    <source>
        <dbReference type="Proteomes" id="UP001500236"/>
    </source>
</evidence>
<dbReference type="InterPro" id="IPR050275">
    <property type="entry name" value="PGM_Phosphatase"/>
</dbReference>
<dbReference type="EMBL" id="BAAAVT010000006">
    <property type="protein sequence ID" value="GAA3059720.1"/>
    <property type="molecule type" value="Genomic_DNA"/>
</dbReference>
<dbReference type="SUPFAM" id="SSF53254">
    <property type="entry name" value="Phosphoglycerate mutase-like"/>
    <property type="match status" value="1"/>
</dbReference>
<dbReference type="InterPro" id="IPR013078">
    <property type="entry name" value="His_Pase_superF_clade-1"/>
</dbReference>
<dbReference type="PANTHER" id="PTHR48100">
    <property type="entry name" value="BROAD-SPECIFICITY PHOSPHATASE YOR283W-RELATED"/>
    <property type="match status" value="1"/>
</dbReference>
<name>A0ABP6LV59_9MICC</name>